<keyword evidence="5" id="KW-1185">Reference proteome</keyword>
<dbReference type="PANTHER" id="PTHR43479">
    <property type="entry name" value="ACREF/ENVCD OPERON REPRESSOR-RELATED"/>
    <property type="match status" value="1"/>
</dbReference>
<dbReference type="OrthoDB" id="494991at2"/>
<evidence type="ECO:0000259" key="3">
    <source>
        <dbReference type="PROSITE" id="PS50977"/>
    </source>
</evidence>
<dbReference type="PROSITE" id="PS50977">
    <property type="entry name" value="HTH_TETR_2"/>
    <property type="match status" value="1"/>
</dbReference>
<dbReference type="SUPFAM" id="SSF46689">
    <property type="entry name" value="Homeodomain-like"/>
    <property type="match status" value="1"/>
</dbReference>
<name>G5GIJ3_9FIRM</name>
<dbReference type="PATRIC" id="fig|679200.3.peg.1470"/>
<dbReference type="InterPro" id="IPR050624">
    <property type="entry name" value="HTH-type_Tx_Regulator"/>
</dbReference>
<evidence type="ECO:0000313" key="5">
    <source>
        <dbReference type="Proteomes" id="UP000003011"/>
    </source>
</evidence>
<gene>
    <name evidence="4" type="ORF">HMPREF9333_01383</name>
</gene>
<dbReference type="EMBL" id="ACZL01000021">
    <property type="protein sequence ID" value="EHI55668.1"/>
    <property type="molecule type" value="Genomic_DNA"/>
</dbReference>
<evidence type="ECO:0000313" key="4">
    <source>
        <dbReference type="EMBL" id="EHI55668.1"/>
    </source>
</evidence>
<reference evidence="4 5" key="1">
    <citation type="submission" date="2011-08" db="EMBL/GenBank/DDBJ databases">
        <title>The Genome Sequence of Johnsonella ignava ATCC 51276.</title>
        <authorList>
            <consortium name="The Broad Institute Genome Sequencing Platform"/>
            <person name="Earl A."/>
            <person name="Ward D."/>
            <person name="Feldgarden M."/>
            <person name="Gevers D."/>
            <person name="Izard J."/>
            <person name="Blanton J.M."/>
            <person name="Baranova O.V."/>
            <person name="Dewhirst F.E."/>
            <person name="Young S.K."/>
            <person name="Zeng Q."/>
            <person name="Gargeya S."/>
            <person name="Fitzgerald M."/>
            <person name="Haas B."/>
            <person name="Abouelleil A."/>
            <person name="Alvarado L."/>
            <person name="Arachchi H.M."/>
            <person name="Berlin A."/>
            <person name="Brown A."/>
            <person name="Chapman S.B."/>
            <person name="Chen Z."/>
            <person name="Dunbar C."/>
            <person name="Freedman E."/>
            <person name="Gearin G."/>
            <person name="Gellesch M."/>
            <person name="Goldberg J."/>
            <person name="Griggs A."/>
            <person name="Gujja S."/>
            <person name="Heiman D."/>
            <person name="Howarth C."/>
            <person name="Larson L."/>
            <person name="Lui A."/>
            <person name="MacDonald P.J.P."/>
            <person name="Montmayeur A."/>
            <person name="Murphy C."/>
            <person name="Neiman D."/>
            <person name="Pearson M."/>
            <person name="Priest M."/>
            <person name="Roberts A."/>
            <person name="Saif S."/>
            <person name="Shea T."/>
            <person name="Shenoy N."/>
            <person name="Sisk P."/>
            <person name="Stolte C."/>
            <person name="Sykes S."/>
            <person name="Wortman J."/>
            <person name="Nusbaum C."/>
            <person name="Birren B."/>
        </authorList>
    </citation>
    <scope>NUCLEOTIDE SEQUENCE [LARGE SCALE GENOMIC DNA]</scope>
    <source>
        <strain evidence="4 5">ATCC 51276</strain>
    </source>
</reference>
<accession>G5GIJ3</accession>
<comment type="caution">
    <text evidence="4">The sequence shown here is derived from an EMBL/GenBank/DDBJ whole genome shotgun (WGS) entry which is preliminary data.</text>
</comment>
<dbReference type="InterPro" id="IPR009057">
    <property type="entry name" value="Homeodomain-like_sf"/>
</dbReference>
<sequence length="206" mass="23715">MATEKYEITHKKILESGKRLFLKYGYERTNLRALCKAAGVTTGAFYRHFEDKSAIFSELVDDAANGLLARFDIAEGECFDYIDAGNTDEVWKISIETITEFIHYIYLHFDAFKLILCSSDGTKYSDYIDWLVEKELSSTYRMFDVLNTKGIAYHHATHNELHMILHAYYACLFEPILHDFSEEAALASAQSLAEFFSAGWRKLLKI</sequence>
<dbReference type="Proteomes" id="UP000003011">
    <property type="component" value="Unassembled WGS sequence"/>
</dbReference>
<keyword evidence="1 2" id="KW-0238">DNA-binding</keyword>
<organism evidence="4 5">
    <name type="scientific">Johnsonella ignava ATCC 51276</name>
    <dbReference type="NCBI Taxonomy" id="679200"/>
    <lineage>
        <taxon>Bacteria</taxon>
        <taxon>Bacillati</taxon>
        <taxon>Bacillota</taxon>
        <taxon>Clostridia</taxon>
        <taxon>Lachnospirales</taxon>
        <taxon>Lachnospiraceae</taxon>
        <taxon>Johnsonella</taxon>
    </lineage>
</organism>
<protein>
    <recommendedName>
        <fullName evidence="3">HTH tetR-type domain-containing protein</fullName>
    </recommendedName>
</protein>
<dbReference type="InterPro" id="IPR001647">
    <property type="entry name" value="HTH_TetR"/>
</dbReference>
<dbReference type="PRINTS" id="PR00455">
    <property type="entry name" value="HTHTETR"/>
</dbReference>
<feature type="DNA-binding region" description="H-T-H motif" evidence="2">
    <location>
        <begin position="30"/>
        <end position="49"/>
    </location>
</feature>
<dbReference type="Gene3D" id="1.10.357.10">
    <property type="entry name" value="Tetracycline Repressor, domain 2"/>
    <property type="match status" value="1"/>
</dbReference>
<evidence type="ECO:0000256" key="1">
    <source>
        <dbReference type="ARBA" id="ARBA00023125"/>
    </source>
</evidence>
<dbReference type="Pfam" id="PF00440">
    <property type="entry name" value="TetR_N"/>
    <property type="match status" value="1"/>
</dbReference>
<dbReference type="STRING" id="679200.HMPREF9333_01383"/>
<proteinExistence type="predicted"/>
<dbReference type="HOGENOM" id="CLU_069356_6_0_9"/>
<dbReference type="PANTHER" id="PTHR43479:SF11">
    <property type="entry name" value="ACREF_ENVCD OPERON REPRESSOR-RELATED"/>
    <property type="match status" value="1"/>
</dbReference>
<feature type="domain" description="HTH tetR-type" evidence="3">
    <location>
        <begin position="7"/>
        <end position="67"/>
    </location>
</feature>
<evidence type="ECO:0000256" key="2">
    <source>
        <dbReference type="PROSITE-ProRule" id="PRU00335"/>
    </source>
</evidence>
<dbReference type="RefSeq" id="WP_005540986.1">
    <property type="nucleotide sequence ID" value="NZ_JH378832.1"/>
</dbReference>
<dbReference type="eggNOG" id="COG1309">
    <property type="taxonomic scope" value="Bacteria"/>
</dbReference>
<dbReference type="GO" id="GO:0003677">
    <property type="term" value="F:DNA binding"/>
    <property type="evidence" value="ECO:0007669"/>
    <property type="project" value="UniProtKB-UniRule"/>
</dbReference>
<dbReference type="AlphaFoldDB" id="G5GIJ3"/>